<evidence type="ECO:0000256" key="4">
    <source>
        <dbReference type="SAM" id="Phobius"/>
    </source>
</evidence>
<dbReference type="PANTHER" id="PTHR44227">
    <property type="match status" value="1"/>
</dbReference>
<name>A0A7S4C8W6_9EUGL</name>
<proteinExistence type="predicted"/>
<keyword evidence="3 4" id="KW-0472">Membrane</keyword>
<feature type="transmembrane region" description="Helical" evidence="4">
    <location>
        <begin position="88"/>
        <end position="111"/>
    </location>
</feature>
<keyword evidence="5" id="KW-0732">Signal</keyword>
<dbReference type="Gene3D" id="1.25.40.10">
    <property type="entry name" value="Tetratricopeptide repeat domain"/>
    <property type="match status" value="1"/>
</dbReference>
<sequence length="906" mass="98962">MQIVGVVIVLATVVLSYHNALNCKMVFDDHLAIEGNADCNTTSTPWRNVFQNDFWGKELGTMDSHGSYRPLVVLSFRFNYHYHRFEAFGYHLVNVLLHALVCVQVFFLCGFHVRLWAAVRPSVSDSSQQDLQPAADHPVGQLHTAVGNTAHQPSDGAADELALVASSCFGAALFAAHPVHTEAVTGIVGRCDVMCLSFYLTAFACYVRLTGTLRPLTHALWLGGFVVCYICALLSKEAGVTVAALCLFYDVLIPHKTRLVNAPALEVGRQTGAWGPRVLRLVLLLGLGLGYVTFRSRAMGTVDLRDSLLIRKVENPFLFAEGLPRLLSLAYLQVIYVRLLLWPWPLSCEYSYNCIPPISGPLDPRNALTVLLLAAVVWGTASCACHFRRGGNVGLLLAAWAVVPHLPASQLVVTVGTLVGERLLYIPSVGLSLAAAAALYALMTSRAFRWTTLGAAAGLVVALAAWGTALRNRDWLDDEALFASALRVCPAGAKLHQQMGLIRLNQQRTEDGRQHFLRAADIYPEWCEPQWHLARVYAATARVPTAVTHLRRCARDVWCAGDCLSLLHQLLSPQLNAKNATAWLILAEAFSAVIGGGHPTPQWMTANAALSWREAAVIHLNAGAHKMALWALRRGLSAAPESCDLKYWRGITLARVQRAEEAATAHEAVLDCGDAKAFRASADELVELYHRLMEEAPPAEVWREKLADVLVRLLRHEARAAADHARVAAGSERTSVPQPQVAEFQTGEEGSGLSLNSVATIGPQLGPIIDVEVSAGAQPSRPKAEVMDEEMQRALRGAAIKHYHELGTAAYEQQDFPHAVKMFWRIIADLQPYPCQIDYWMARSLVDGGRVADGLPYMAKAVECEIVSGQAQEELPLLKHWLRASSVSDPTNVVCMQDPGSPACTS</sequence>
<protein>
    <recommendedName>
        <fullName evidence="6">DUF1736 domain-containing protein</fullName>
    </recommendedName>
</protein>
<keyword evidence="4" id="KW-1133">Transmembrane helix</keyword>
<dbReference type="GO" id="GO:0000030">
    <property type="term" value="F:mannosyltransferase activity"/>
    <property type="evidence" value="ECO:0007669"/>
    <property type="project" value="TreeGrafter"/>
</dbReference>
<reference evidence="7" key="1">
    <citation type="submission" date="2021-01" db="EMBL/GenBank/DDBJ databases">
        <authorList>
            <person name="Corre E."/>
            <person name="Pelletier E."/>
            <person name="Niang G."/>
            <person name="Scheremetjew M."/>
            <person name="Finn R."/>
            <person name="Kale V."/>
            <person name="Holt S."/>
            <person name="Cochrane G."/>
            <person name="Meng A."/>
            <person name="Brown T."/>
            <person name="Cohen L."/>
        </authorList>
    </citation>
    <scope>NUCLEOTIDE SEQUENCE</scope>
    <source>
        <strain evidence="7">CCMP1594</strain>
    </source>
</reference>
<dbReference type="GO" id="GO:0005783">
    <property type="term" value="C:endoplasmic reticulum"/>
    <property type="evidence" value="ECO:0007669"/>
    <property type="project" value="TreeGrafter"/>
</dbReference>
<dbReference type="PANTHER" id="PTHR44227:SF3">
    <property type="entry name" value="PROTEIN O-MANNOSYL-TRANSFERASE TMTC4"/>
    <property type="match status" value="1"/>
</dbReference>
<accession>A0A7S4C8W6</accession>
<feature type="transmembrane region" description="Helical" evidence="4">
    <location>
        <begin position="219"/>
        <end position="235"/>
    </location>
</feature>
<dbReference type="GO" id="GO:0035269">
    <property type="term" value="P:protein O-linked glycosylation via mannose"/>
    <property type="evidence" value="ECO:0007669"/>
    <property type="project" value="TreeGrafter"/>
</dbReference>
<dbReference type="SUPFAM" id="SSF48452">
    <property type="entry name" value="TPR-like"/>
    <property type="match status" value="1"/>
</dbReference>
<feature type="transmembrane region" description="Helical" evidence="4">
    <location>
        <begin position="315"/>
        <end position="336"/>
    </location>
</feature>
<dbReference type="EMBL" id="HBJA01004932">
    <property type="protein sequence ID" value="CAE0790520.1"/>
    <property type="molecule type" value="Transcribed_RNA"/>
</dbReference>
<feature type="domain" description="DUF1736" evidence="6">
    <location>
        <begin position="311"/>
        <end position="376"/>
    </location>
</feature>
<feature type="transmembrane region" description="Helical" evidence="4">
    <location>
        <begin position="394"/>
        <end position="418"/>
    </location>
</feature>
<evidence type="ECO:0000256" key="5">
    <source>
        <dbReference type="SAM" id="SignalP"/>
    </source>
</evidence>
<keyword evidence="1" id="KW-0677">Repeat</keyword>
<gene>
    <name evidence="7" type="ORF">EGYM00163_LOCUS1634</name>
</gene>
<feature type="chain" id="PRO_5031225635" description="DUF1736 domain-containing protein" evidence="5">
    <location>
        <begin position="17"/>
        <end position="906"/>
    </location>
</feature>
<organism evidence="7">
    <name type="scientific">Eutreptiella gymnastica</name>
    <dbReference type="NCBI Taxonomy" id="73025"/>
    <lineage>
        <taxon>Eukaryota</taxon>
        <taxon>Discoba</taxon>
        <taxon>Euglenozoa</taxon>
        <taxon>Euglenida</taxon>
        <taxon>Spirocuta</taxon>
        <taxon>Euglenophyceae</taxon>
        <taxon>Eutreptiales</taxon>
        <taxon>Eutreptiaceae</taxon>
        <taxon>Eutreptiella</taxon>
    </lineage>
</organism>
<keyword evidence="4" id="KW-0812">Transmembrane</keyword>
<dbReference type="InterPro" id="IPR011990">
    <property type="entry name" value="TPR-like_helical_dom_sf"/>
</dbReference>
<feature type="transmembrane region" description="Helical" evidence="4">
    <location>
        <begin position="367"/>
        <end position="387"/>
    </location>
</feature>
<evidence type="ECO:0000256" key="3">
    <source>
        <dbReference type="ARBA" id="ARBA00023136"/>
    </source>
</evidence>
<dbReference type="Pfam" id="PF08409">
    <property type="entry name" value="TMTC_DUF1736"/>
    <property type="match status" value="1"/>
</dbReference>
<evidence type="ECO:0000313" key="7">
    <source>
        <dbReference type="EMBL" id="CAE0790520.1"/>
    </source>
</evidence>
<evidence type="ECO:0000256" key="2">
    <source>
        <dbReference type="ARBA" id="ARBA00022803"/>
    </source>
</evidence>
<feature type="transmembrane region" description="Helical" evidence="4">
    <location>
        <begin position="278"/>
        <end position="294"/>
    </location>
</feature>
<feature type="transmembrane region" description="Helical" evidence="4">
    <location>
        <begin position="424"/>
        <end position="443"/>
    </location>
</feature>
<dbReference type="AlphaFoldDB" id="A0A7S4C8W6"/>
<evidence type="ECO:0000259" key="6">
    <source>
        <dbReference type="Pfam" id="PF08409"/>
    </source>
</evidence>
<dbReference type="InterPro" id="IPR052346">
    <property type="entry name" value="O-mannosyl-transferase_TMTC"/>
</dbReference>
<feature type="signal peptide" evidence="5">
    <location>
        <begin position="1"/>
        <end position="16"/>
    </location>
</feature>
<feature type="transmembrane region" description="Helical" evidence="4">
    <location>
        <begin position="450"/>
        <end position="469"/>
    </location>
</feature>
<keyword evidence="2" id="KW-0802">TPR repeat</keyword>
<evidence type="ECO:0000256" key="1">
    <source>
        <dbReference type="ARBA" id="ARBA00022737"/>
    </source>
</evidence>
<dbReference type="GO" id="GO:0030968">
    <property type="term" value="P:endoplasmic reticulum unfolded protein response"/>
    <property type="evidence" value="ECO:0007669"/>
    <property type="project" value="TreeGrafter"/>
</dbReference>
<dbReference type="InterPro" id="IPR013618">
    <property type="entry name" value="TMTC_DUF1736"/>
</dbReference>